<keyword evidence="7 9" id="KW-0472">Membrane</keyword>
<dbReference type="FunFam" id="1.25.40.10:FF:000074">
    <property type="entry name" value="ER membrane protein complex subunit 2"/>
    <property type="match status" value="1"/>
</dbReference>
<sequence>MRNVFVIRHRPISDHVTEPPPRPPPSHPAAFRFEKMAKVSELYDVTWEALYTGQVEEVAEVKIEADPRLDPAPDWTLRCGLHHKPCSPPIPQGRFLSSSPSFCTKEGITHRSCPAAPGPVHLLHSCSFSGSSCSVLVFSHLLCCHCSAKLHVHGLPPLSLSCSLLRTPYPSALNHPADYANCSDRKVRSLAHAHPGVLAAPQVSIIREMRDKMRKWREENSRNSEQIVEVGEELINEYASKLGDDIWIIYEQVMIAALDNGRDDLAKFCLQELRRQFPGSHRVKRLTGMRFEAMERYDDAIQLYDRILQEDPTNTAARKRKIAIRKAQGKNVEAIRELNEYLEQFVGDQEAWHELAELYINEHDYAKAAFCLEELMMTNPHNHLYCQQYAEVKYTQGGLENLELSRKYFAQALKLNNRNMRALFGLYMAASHIASNPKASAKTKKDNMKYASWAASQINRAYQFAGRSKKESKYSLKAVEDMLETLQITQS</sequence>
<evidence type="ECO:0000256" key="6">
    <source>
        <dbReference type="ARBA" id="ARBA00022824"/>
    </source>
</evidence>
<evidence type="ECO:0000256" key="7">
    <source>
        <dbReference type="ARBA" id="ARBA00023136"/>
    </source>
</evidence>
<comment type="subunit">
    <text evidence="9">Component of the ER membrane protein complex (EMC).</text>
</comment>
<name>A0A8J6AVR4_GALPY</name>
<evidence type="ECO:0000313" key="12">
    <source>
        <dbReference type="Proteomes" id="UP000700334"/>
    </source>
</evidence>
<reference evidence="11" key="1">
    <citation type="journal article" date="2021" name="Evol. Appl.">
        <title>The genome of the Pyrenean desman and the effects of bottlenecks and inbreeding on the genomic landscape of an endangered species.</title>
        <authorList>
            <person name="Escoda L."/>
            <person name="Castresana J."/>
        </authorList>
    </citation>
    <scope>NUCLEOTIDE SEQUENCE</scope>
    <source>
        <strain evidence="11">IBE-C5619</strain>
    </source>
</reference>
<dbReference type="SMART" id="SM00028">
    <property type="entry name" value="TPR"/>
    <property type="match status" value="3"/>
</dbReference>
<keyword evidence="5 8" id="KW-0802">TPR repeat</keyword>
<evidence type="ECO:0000259" key="10">
    <source>
        <dbReference type="Pfam" id="PF22890"/>
    </source>
</evidence>
<organism evidence="11 12">
    <name type="scientific">Galemys pyrenaicus</name>
    <name type="common">Iberian desman</name>
    <name type="synonym">Pyrenean desman</name>
    <dbReference type="NCBI Taxonomy" id="202257"/>
    <lineage>
        <taxon>Eukaryota</taxon>
        <taxon>Metazoa</taxon>
        <taxon>Chordata</taxon>
        <taxon>Craniata</taxon>
        <taxon>Vertebrata</taxon>
        <taxon>Euteleostomi</taxon>
        <taxon>Mammalia</taxon>
        <taxon>Eutheria</taxon>
        <taxon>Laurasiatheria</taxon>
        <taxon>Eulipotyphla</taxon>
        <taxon>Talpidae</taxon>
        <taxon>Galemys</taxon>
    </lineage>
</organism>
<dbReference type="Gene3D" id="1.25.40.10">
    <property type="entry name" value="Tetratricopeptide repeat domain"/>
    <property type="match status" value="1"/>
</dbReference>
<evidence type="ECO:0000313" key="11">
    <source>
        <dbReference type="EMBL" id="KAG8524097.1"/>
    </source>
</evidence>
<evidence type="ECO:0000256" key="9">
    <source>
        <dbReference type="RuleBase" id="RU367091"/>
    </source>
</evidence>
<comment type="function">
    <text evidence="9">Part of the endoplasmic reticulum membrane protein complex (EMC) that enables the energy-independent insertion into endoplasmic reticulum membranes of newly synthesized membrane proteins.</text>
</comment>
<dbReference type="AlphaFoldDB" id="A0A8J6AVR4"/>
<dbReference type="Pfam" id="PF22890">
    <property type="entry name" value="TPR_EMC2"/>
    <property type="match status" value="1"/>
</dbReference>
<dbReference type="SUPFAM" id="SSF48452">
    <property type="entry name" value="TPR-like"/>
    <property type="match status" value="1"/>
</dbReference>
<dbReference type="Proteomes" id="UP000700334">
    <property type="component" value="Unassembled WGS sequence"/>
</dbReference>
<dbReference type="InterPro" id="IPR019734">
    <property type="entry name" value="TPR_rpt"/>
</dbReference>
<evidence type="ECO:0000256" key="4">
    <source>
        <dbReference type="ARBA" id="ARBA00022737"/>
    </source>
</evidence>
<dbReference type="PROSITE" id="PS50005">
    <property type="entry name" value="TPR"/>
    <property type="match status" value="2"/>
</dbReference>
<keyword evidence="4" id="KW-0677">Repeat</keyword>
<dbReference type="OrthoDB" id="124397at2759"/>
<feature type="repeat" description="TPR" evidence="8">
    <location>
        <begin position="281"/>
        <end position="314"/>
    </location>
</feature>
<gene>
    <name evidence="11" type="ORF">J0S82_004581</name>
</gene>
<evidence type="ECO:0000256" key="2">
    <source>
        <dbReference type="ARBA" id="ARBA00010361"/>
    </source>
</evidence>
<comment type="similarity">
    <text evidence="2 9">Belongs to the EMC2 family.</text>
</comment>
<evidence type="ECO:0000256" key="5">
    <source>
        <dbReference type="ARBA" id="ARBA00022803"/>
    </source>
</evidence>
<evidence type="ECO:0000256" key="8">
    <source>
        <dbReference type="PROSITE-ProRule" id="PRU00339"/>
    </source>
</evidence>
<comment type="subcellular location">
    <subcellularLocation>
        <location evidence="1 9">Endoplasmic reticulum membrane</location>
        <topology evidence="1 9">Peripheral membrane protein</topology>
        <orientation evidence="1 9">Cytoplasmic side</orientation>
    </subcellularLocation>
</comment>
<dbReference type="GO" id="GO:0072546">
    <property type="term" value="C:EMC complex"/>
    <property type="evidence" value="ECO:0007669"/>
    <property type="project" value="UniProtKB-UniRule"/>
</dbReference>
<comment type="caution">
    <text evidence="11">The sequence shown here is derived from an EMBL/GenBank/DDBJ whole genome shotgun (WGS) entry which is preliminary data.</text>
</comment>
<protein>
    <recommendedName>
        <fullName evidence="3 9">ER membrane protein complex subunit 2</fullName>
    </recommendedName>
</protein>
<keyword evidence="12" id="KW-1185">Reference proteome</keyword>
<dbReference type="EMBL" id="JAGFMF010011395">
    <property type="protein sequence ID" value="KAG8524097.1"/>
    <property type="molecule type" value="Genomic_DNA"/>
</dbReference>
<proteinExistence type="inferred from homology"/>
<feature type="domain" description="EMC2 TPR-like" evidence="10">
    <location>
        <begin position="284"/>
        <end position="393"/>
    </location>
</feature>
<dbReference type="InterPro" id="IPR039856">
    <property type="entry name" value="EMC2-like"/>
</dbReference>
<accession>A0A8J6AVR4</accession>
<dbReference type="PANTHER" id="PTHR12760">
    <property type="entry name" value="TETRATRICOPEPTIDE REPEAT PROTEIN"/>
    <property type="match status" value="1"/>
</dbReference>
<dbReference type="InterPro" id="IPR055217">
    <property type="entry name" value="TPR_EMC2"/>
</dbReference>
<keyword evidence="6 9" id="KW-0256">Endoplasmic reticulum</keyword>
<evidence type="ECO:0000256" key="3">
    <source>
        <dbReference type="ARBA" id="ARBA00020823"/>
    </source>
</evidence>
<evidence type="ECO:0000256" key="1">
    <source>
        <dbReference type="ARBA" id="ARBA00004397"/>
    </source>
</evidence>
<dbReference type="InterPro" id="IPR011990">
    <property type="entry name" value="TPR-like_helical_dom_sf"/>
</dbReference>
<feature type="repeat" description="TPR" evidence="8">
    <location>
        <begin position="349"/>
        <end position="382"/>
    </location>
</feature>